<gene>
    <name evidence="2" type="ORF">Bdt_3411</name>
</gene>
<dbReference type="RefSeq" id="WP_015092494.1">
    <property type="nucleotide sequence ID" value="NC_019567.1"/>
</dbReference>
<dbReference type="PATRIC" id="fig|1069642.3.peg.3377"/>
<accession>K7YT55</accession>
<evidence type="ECO:0000256" key="1">
    <source>
        <dbReference type="SAM" id="SignalP"/>
    </source>
</evidence>
<dbReference type="STRING" id="1069642.Bdt_3411"/>
<name>K7YT55_BDEBC</name>
<feature type="chain" id="PRO_5003915655" evidence="1">
    <location>
        <begin position="19"/>
        <end position="560"/>
    </location>
</feature>
<dbReference type="AlphaFoldDB" id="K7YT55"/>
<dbReference type="Proteomes" id="UP000010074">
    <property type="component" value="Chromosome"/>
</dbReference>
<keyword evidence="1" id="KW-0732">Signal</keyword>
<organism evidence="2 3">
    <name type="scientific">Bdellovibrio bacteriovorus str. Tiberius</name>
    <dbReference type="NCBI Taxonomy" id="1069642"/>
    <lineage>
        <taxon>Bacteria</taxon>
        <taxon>Pseudomonadati</taxon>
        <taxon>Bdellovibrionota</taxon>
        <taxon>Bdellovibrionia</taxon>
        <taxon>Bdellovibrionales</taxon>
        <taxon>Pseudobdellovibrionaceae</taxon>
        <taxon>Bdellovibrio</taxon>
    </lineage>
</organism>
<dbReference type="KEGG" id="bbat:Bdt_3411"/>
<dbReference type="HOGENOM" id="CLU_486327_0_0_7"/>
<dbReference type="EMBL" id="CP002930">
    <property type="protein sequence ID" value="AFY03086.1"/>
    <property type="molecule type" value="Genomic_DNA"/>
</dbReference>
<dbReference type="OrthoDB" id="3304152at2"/>
<protein>
    <submittedName>
        <fullName evidence="2">Uncharacterized protein</fullName>
    </submittedName>
</protein>
<sequence length="560" mass="61132">MKKTIFAIMTFLATAAFADPQFIELKSGKTQYVVGERAVLLASVRTSPSDPATEVHLEATWNTDAIKLTKFSDTEFAVVTPVLPDTSPYHWEVKAYLQNRASALNLNSSIALLQKENILLSQKHSLETDPEKKALLLQAISENEALILGLQTQLQQGRTLLETKELYVYPTQVKKGHRLSSPLQISTDKVDDVFVVGESGTVTFQVNPSEMTETYEFVSEVEATLGASPMVLVKNSDLNYQSSIDGSMLTVGSHAISASLFIRNKRDANSLLDAIDKAALMKAKNEQLRDAETNTALIAYYQREVDDLTAIISAFYAVYADMKIFVATANLTIEVVEISPVYIDQSNIYAYENSSGSYSVALTTEPTANVTIVASSPSSRVTFSTKNGRSAQMSLTFTPSNWSTPQQILFTTADNSIVDGTEAIKITHTASGGDYEGVRVPDVYVHVMNDDYGSILFDTSQADLSLDGTPTQYGVSLSAEPIGVVQVTIDTTILRVNGQNGLPVVLTFSPSDWNQVQYVSVEIPPGTDLYPYTYHYLDHLASSADGYDGVQGSMVFLIVP</sequence>
<proteinExistence type="predicted"/>
<feature type="signal peptide" evidence="1">
    <location>
        <begin position="1"/>
        <end position="18"/>
    </location>
</feature>
<reference evidence="2 3" key="1">
    <citation type="journal article" date="2012" name="BMC Genomics">
        <title>Genome analysis of a simultaneously predatory and prey-independent, novel Bdellovibrio bacteriovorus from the River Tiber, supports in silico predictions of both ancient and recent lateral gene transfer from diverse bacteria.</title>
        <authorList>
            <person name="Hobley L."/>
            <person name="Lerner T.R."/>
            <person name="Williams L.E."/>
            <person name="Lambert C."/>
            <person name="Till R."/>
            <person name="Milner D.S."/>
            <person name="Basford S.M."/>
            <person name="Capeness M.J."/>
            <person name="Fenton A.K."/>
            <person name="Atterbury R.J."/>
            <person name="Harris M.A."/>
            <person name="Sockett R.E."/>
        </authorList>
    </citation>
    <scope>NUCLEOTIDE SEQUENCE [LARGE SCALE GENOMIC DNA]</scope>
    <source>
        <strain evidence="2 3">Tiberius</strain>
    </source>
</reference>
<evidence type="ECO:0000313" key="3">
    <source>
        <dbReference type="Proteomes" id="UP000010074"/>
    </source>
</evidence>
<evidence type="ECO:0000313" key="2">
    <source>
        <dbReference type="EMBL" id="AFY03086.1"/>
    </source>
</evidence>